<dbReference type="RefSeq" id="WP_265617445.1">
    <property type="nucleotide sequence ID" value="NZ_JAPFRD010000010.1"/>
</dbReference>
<dbReference type="InterPro" id="IPR027417">
    <property type="entry name" value="P-loop_NTPase"/>
</dbReference>
<evidence type="ECO:0000256" key="2">
    <source>
        <dbReference type="ARBA" id="ARBA00022932"/>
    </source>
</evidence>
<sequence>MLPWFVSYYHTIVSRLSANRLHHALLLAGTEGIGKLQLAEHIAKFMLCKMPVDEQACQRCQSCQLFAAGTHPDFHILQSERQIGVDLVREGISKLSRTSQLSGNKVLIIPAAESMTEAAANALLKTLEEPTANTYLILVTHQLSRMLPTILSRCEKHVLVPPSTEQSLSWLKQQGMGEVTEAQLHAYGNAPLKVQRSLSTESGIQYTDFVAALDNIIAGKGDEMQFAGEWQDEAKRVVSWCQHYVHQLYIRNQSQSAFSVYNECIKAHVHLQNPGVNKKLVLSTLLAQFSHLDMT</sequence>
<dbReference type="NCBIfam" id="TIGR00678">
    <property type="entry name" value="holB"/>
    <property type="match status" value="1"/>
</dbReference>
<dbReference type="EMBL" id="JAPFRD010000010">
    <property type="protein sequence ID" value="MCW8108698.1"/>
    <property type="molecule type" value="Genomic_DNA"/>
</dbReference>
<organism evidence="4 5">
    <name type="scientific">Alteromonas aquimaris</name>
    <dbReference type="NCBI Taxonomy" id="2998417"/>
    <lineage>
        <taxon>Bacteria</taxon>
        <taxon>Pseudomonadati</taxon>
        <taxon>Pseudomonadota</taxon>
        <taxon>Gammaproteobacteria</taxon>
        <taxon>Alteromonadales</taxon>
        <taxon>Alteromonadaceae</taxon>
        <taxon>Alteromonas/Salinimonas group</taxon>
        <taxon>Alteromonas</taxon>
    </lineage>
</organism>
<reference evidence="4" key="1">
    <citation type="submission" date="2022-11" db="EMBL/GenBank/DDBJ databases">
        <title>Alteromonas sp. nov., isolated from sea water of the Qingdao.</title>
        <authorList>
            <person name="Wang Q."/>
        </authorList>
    </citation>
    <scope>NUCLEOTIDE SEQUENCE</scope>
    <source>
        <strain evidence="4">ASW11-7</strain>
    </source>
</reference>
<keyword evidence="4" id="KW-0548">Nucleotidyltransferase</keyword>
<comment type="catalytic activity">
    <reaction evidence="3">
        <text>DNA(n) + a 2'-deoxyribonucleoside 5'-triphosphate = DNA(n+1) + diphosphate</text>
        <dbReference type="Rhea" id="RHEA:22508"/>
        <dbReference type="Rhea" id="RHEA-COMP:17339"/>
        <dbReference type="Rhea" id="RHEA-COMP:17340"/>
        <dbReference type="ChEBI" id="CHEBI:33019"/>
        <dbReference type="ChEBI" id="CHEBI:61560"/>
        <dbReference type="ChEBI" id="CHEBI:173112"/>
        <dbReference type="EC" id="2.7.7.7"/>
    </reaction>
</comment>
<dbReference type="Proteomes" id="UP001142810">
    <property type="component" value="Unassembled WGS sequence"/>
</dbReference>
<dbReference type="GO" id="GO:0003887">
    <property type="term" value="F:DNA-directed DNA polymerase activity"/>
    <property type="evidence" value="ECO:0007669"/>
    <property type="project" value="UniProtKB-EC"/>
</dbReference>
<dbReference type="EC" id="2.7.7.7" evidence="1"/>
<keyword evidence="2" id="KW-0239">DNA-directed DNA polymerase</keyword>
<dbReference type="Gene3D" id="3.40.50.300">
    <property type="entry name" value="P-loop containing nucleotide triphosphate hydrolases"/>
    <property type="match status" value="1"/>
</dbReference>
<dbReference type="InterPro" id="IPR004622">
    <property type="entry name" value="DNA_pol_HolB"/>
</dbReference>
<evidence type="ECO:0000256" key="1">
    <source>
        <dbReference type="ARBA" id="ARBA00012417"/>
    </source>
</evidence>
<keyword evidence="5" id="KW-1185">Reference proteome</keyword>
<dbReference type="SUPFAM" id="SSF52540">
    <property type="entry name" value="P-loop containing nucleoside triphosphate hydrolases"/>
    <property type="match status" value="1"/>
</dbReference>
<dbReference type="PANTHER" id="PTHR11669">
    <property type="entry name" value="REPLICATION FACTOR C / DNA POLYMERASE III GAMMA-TAU SUBUNIT"/>
    <property type="match status" value="1"/>
</dbReference>
<name>A0ABT3P7E6_9ALTE</name>
<evidence type="ECO:0000313" key="5">
    <source>
        <dbReference type="Proteomes" id="UP001142810"/>
    </source>
</evidence>
<dbReference type="Pfam" id="PF13177">
    <property type="entry name" value="DNA_pol3_delta2"/>
    <property type="match status" value="1"/>
</dbReference>
<protein>
    <recommendedName>
        <fullName evidence="1">DNA-directed DNA polymerase</fullName>
        <ecNumber evidence="1">2.7.7.7</ecNumber>
    </recommendedName>
</protein>
<accession>A0ABT3P7E6</accession>
<dbReference type="InterPro" id="IPR050238">
    <property type="entry name" value="DNA_Rep/Repair_Clamp_Loader"/>
</dbReference>
<evidence type="ECO:0000256" key="3">
    <source>
        <dbReference type="ARBA" id="ARBA00049244"/>
    </source>
</evidence>
<evidence type="ECO:0000313" key="4">
    <source>
        <dbReference type="EMBL" id="MCW8108698.1"/>
    </source>
</evidence>
<proteinExistence type="predicted"/>
<gene>
    <name evidence="4" type="primary">holB</name>
    <name evidence="4" type="ORF">OPS25_09335</name>
</gene>
<comment type="caution">
    <text evidence="4">The sequence shown here is derived from an EMBL/GenBank/DDBJ whole genome shotgun (WGS) entry which is preliminary data.</text>
</comment>
<dbReference type="PANTHER" id="PTHR11669:SF8">
    <property type="entry name" value="DNA POLYMERASE III SUBUNIT DELTA"/>
    <property type="match status" value="1"/>
</dbReference>
<keyword evidence="4" id="KW-0808">Transferase</keyword>